<dbReference type="Proteomes" id="UP001169006">
    <property type="component" value="Unassembled WGS sequence"/>
</dbReference>
<evidence type="ECO:0000313" key="1">
    <source>
        <dbReference type="EMBL" id="MDO1583505.1"/>
    </source>
</evidence>
<keyword evidence="2" id="KW-1185">Reference proteome</keyword>
<organism evidence="1 2">
    <name type="scientific">Rhizobium oryzicola</name>
    <dbReference type="NCBI Taxonomy" id="1232668"/>
    <lineage>
        <taxon>Bacteria</taxon>
        <taxon>Pseudomonadati</taxon>
        <taxon>Pseudomonadota</taxon>
        <taxon>Alphaproteobacteria</taxon>
        <taxon>Hyphomicrobiales</taxon>
        <taxon>Rhizobiaceae</taxon>
        <taxon>Rhizobium/Agrobacterium group</taxon>
        <taxon>Rhizobium</taxon>
    </lineage>
</organism>
<dbReference type="EMBL" id="JAUKWQ010000004">
    <property type="protein sequence ID" value="MDO1583505.1"/>
    <property type="molecule type" value="Genomic_DNA"/>
</dbReference>
<reference evidence="1" key="1">
    <citation type="journal article" date="2015" name="Int. J. Syst. Evol. Microbiol.">
        <title>Rhizobium oryzicola sp. nov., potential plant-growth-promoting endophytic bacteria isolated from rice roots.</title>
        <authorList>
            <person name="Zhang X.X."/>
            <person name="Gao J.S."/>
            <person name="Cao Y.H."/>
            <person name="Sheirdil R.A."/>
            <person name="Wang X.C."/>
            <person name="Zhang L."/>
        </authorList>
    </citation>
    <scope>NUCLEOTIDE SEQUENCE</scope>
    <source>
        <strain evidence="1">05753</strain>
    </source>
</reference>
<protein>
    <submittedName>
        <fullName evidence="1">Uncharacterized protein</fullName>
    </submittedName>
</protein>
<proteinExistence type="predicted"/>
<comment type="caution">
    <text evidence="1">The sequence shown here is derived from an EMBL/GenBank/DDBJ whole genome shotgun (WGS) entry which is preliminary data.</text>
</comment>
<evidence type="ECO:0000313" key="2">
    <source>
        <dbReference type="Proteomes" id="UP001169006"/>
    </source>
</evidence>
<sequence length="72" mass="7554">MAILPDEDRSEELVALARLLAYAKITARLLDAEVAAFCIDSALGAVVEQLSATTEGIAGLHNIADSTKLLPC</sequence>
<name>A0ABT8SZ11_9HYPH</name>
<reference evidence="1" key="2">
    <citation type="submission" date="2023-07" db="EMBL/GenBank/DDBJ databases">
        <authorList>
            <person name="Sun H."/>
        </authorList>
    </citation>
    <scope>NUCLEOTIDE SEQUENCE</scope>
    <source>
        <strain evidence="1">05753</strain>
    </source>
</reference>
<accession>A0ABT8SZ11</accession>
<gene>
    <name evidence="1" type="ORF">Q2T52_15560</name>
</gene>